<dbReference type="PROSITE" id="PS51421">
    <property type="entry name" value="RAS"/>
    <property type="match status" value="1"/>
</dbReference>
<dbReference type="STRING" id="400727.A0A2T7NJW5"/>
<dbReference type="GO" id="GO:0005886">
    <property type="term" value="C:plasma membrane"/>
    <property type="evidence" value="ECO:0007669"/>
    <property type="project" value="TreeGrafter"/>
</dbReference>
<dbReference type="OrthoDB" id="5239715at2759"/>
<evidence type="ECO:0000313" key="4">
    <source>
        <dbReference type="EMBL" id="PVD21448.1"/>
    </source>
</evidence>
<dbReference type="GO" id="GO:0005246">
    <property type="term" value="F:calcium channel regulator activity"/>
    <property type="evidence" value="ECO:0007669"/>
    <property type="project" value="TreeGrafter"/>
</dbReference>
<organism evidence="4 5">
    <name type="scientific">Pomacea canaliculata</name>
    <name type="common">Golden apple snail</name>
    <dbReference type="NCBI Taxonomy" id="400727"/>
    <lineage>
        <taxon>Eukaryota</taxon>
        <taxon>Metazoa</taxon>
        <taxon>Spiralia</taxon>
        <taxon>Lophotrochozoa</taxon>
        <taxon>Mollusca</taxon>
        <taxon>Gastropoda</taxon>
        <taxon>Caenogastropoda</taxon>
        <taxon>Architaenioglossa</taxon>
        <taxon>Ampullarioidea</taxon>
        <taxon>Ampullariidae</taxon>
        <taxon>Pomacea</taxon>
    </lineage>
</organism>
<dbReference type="PANTHER" id="PTHR45775">
    <property type="entry name" value="RAD, GEM/KIR FAMILY MEMBER 2, ISOFORM C"/>
    <property type="match status" value="1"/>
</dbReference>
<evidence type="ECO:0000256" key="3">
    <source>
        <dbReference type="SAM" id="MobiDB-lite"/>
    </source>
</evidence>
<keyword evidence="2" id="KW-0597">Phosphoprotein</keyword>
<feature type="compositionally biased region" description="Polar residues" evidence="3">
    <location>
        <begin position="1"/>
        <end position="11"/>
    </location>
</feature>
<comment type="similarity">
    <text evidence="1">Belongs to the small GTPase superfamily. RGK family.</text>
</comment>
<evidence type="ECO:0000313" key="5">
    <source>
        <dbReference type="Proteomes" id="UP000245119"/>
    </source>
</evidence>
<feature type="compositionally biased region" description="Basic and acidic residues" evidence="3">
    <location>
        <begin position="15"/>
        <end position="27"/>
    </location>
</feature>
<sequence>MIAKMQSTSGYTYGDIERDGDGERTPLQEKEERILMQLGKGRDYTPVQTGPTLYRQDYTPVQTGPHTCRQDYTPVQTGLHTCTDRTTHLYRQDYTPVQTGLHTCTDRTTHLYRQDYTPIQTGLHTCTDRTTHLYRQDYTPVQTGLHTCTDRTTHLYRQDYTPVQTGLHTCTDRTTHLYRQDWYLANSPIFRSVMALHIRKWKTTPGGQFAGDGQCGPCSQSPDQRQAVSLQHLTRRLSSVGRPVDDPKFLRAKSLPEYSSREPFKVRADDKENTSQFFRVSCVTATLSGIKTARPSCSPEESAPTASLSTRSTRREAKVKTHVTAALLWTALGSSIAESYYRVGVLGAPKVGKTALVTRFLASDDDSDSVTVDEEEVARKTVSVLLDGEESLMEFFDDLEEMNLVCPLCNPSNTGSHPSNPQQYTLDQQTPCTVTARNPDITPVADDGRSTCLDINPRCLPPDLTAVTPVMESLTCDNVACHCDAFTVVFSVTDLQSFRCGCQKVRHLREDLGTDRAIILVGNKADLVRKRCVSAKDAMMLACKYDCKYIETSAVFGHQTDELLVGILRQISRRLSTPPGHHDDEDITDAARKRSKWRKLSKLRKFLEKATKTKDPCCDILT</sequence>
<feature type="region of interest" description="Disordered" evidence="3">
    <location>
        <begin position="293"/>
        <end position="314"/>
    </location>
</feature>
<keyword evidence="5" id="KW-1185">Reference proteome</keyword>
<dbReference type="SMART" id="SM00173">
    <property type="entry name" value="RAS"/>
    <property type="match status" value="1"/>
</dbReference>
<name>A0A2T7NJW5_POMCA</name>
<dbReference type="InterPro" id="IPR027417">
    <property type="entry name" value="P-loop_NTPase"/>
</dbReference>
<dbReference type="AlphaFoldDB" id="A0A2T7NJW5"/>
<dbReference type="Pfam" id="PF00071">
    <property type="entry name" value="Ras"/>
    <property type="match status" value="1"/>
</dbReference>
<dbReference type="EMBL" id="PZQS01000012">
    <property type="protein sequence ID" value="PVD21448.1"/>
    <property type="molecule type" value="Genomic_DNA"/>
</dbReference>
<dbReference type="PROSITE" id="PS51419">
    <property type="entry name" value="RAB"/>
    <property type="match status" value="1"/>
</dbReference>
<evidence type="ECO:0008006" key="6">
    <source>
        <dbReference type="Google" id="ProtNLM"/>
    </source>
</evidence>
<evidence type="ECO:0000256" key="1">
    <source>
        <dbReference type="ARBA" id="ARBA00008846"/>
    </source>
</evidence>
<dbReference type="Gene3D" id="3.40.50.300">
    <property type="entry name" value="P-loop containing nucleotide triphosphate hydrolases"/>
    <property type="match status" value="2"/>
</dbReference>
<dbReference type="PANTHER" id="PTHR45775:SF6">
    <property type="entry name" value="RAD, GEM_KIR FAMILY MEMBER 2, ISOFORM C"/>
    <property type="match status" value="1"/>
</dbReference>
<dbReference type="GO" id="GO:0003924">
    <property type="term" value="F:GTPase activity"/>
    <property type="evidence" value="ECO:0007669"/>
    <property type="project" value="InterPro"/>
</dbReference>
<dbReference type="Proteomes" id="UP000245119">
    <property type="component" value="Linkage Group LG12"/>
</dbReference>
<dbReference type="GO" id="GO:0005525">
    <property type="term" value="F:GTP binding"/>
    <property type="evidence" value="ECO:0007669"/>
    <property type="project" value="InterPro"/>
</dbReference>
<dbReference type="InterPro" id="IPR051641">
    <property type="entry name" value="RGK_GTP-binding_reg"/>
</dbReference>
<feature type="region of interest" description="Disordered" evidence="3">
    <location>
        <begin position="1"/>
        <end position="27"/>
    </location>
</feature>
<evidence type="ECO:0000256" key="2">
    <source>
        <dbReference type="ARBA" id="ARBA00022553"/>
    </source>
</evidence>
<dbReference type="InterPro" id="IPR001806">
    <property type="entry name" value="Small_GTPase"/>
</dbReference>
<dbReference type="PRINTS" id="PR00449">
    <property type="entry name" value="RASTRNSFRMNG"/>
</dbReference>
<proteinExistence type="inferred from homology"/>
<accession>A0A2T7NJW5</accession>
<comment type="caution">
    <text evidence="4">The sequence shown here is derived from an EMBL/GenBank/DDBJ whole genome shotgun (WGS) entry which is preliminary data.</text>
</comment>
<protein>
    <recommendedName>
        <fullName evidence="6">Small monomeric GTPase</fullName>
    </recommendedName>
</protein>
<dbReference type="SMART" id="SM00175">
    <property type="entry name" value="RAB"/>
    <property type="match status" value="1"/>
</dbReference>
<dbReference type="SUPFAM" id="SSF52540">
    <property type="entry name" value="P-loop containing nucleoside triphosphate hydrolases"/>
    <property type="match status" value="1"/>
</dbReference>
<reference evidence="4 5" key="1">
    <citation type="submission" date="2018-04" db="EMBL/GenBank/DDBJ databases">
        <title>The genome of golden apple snail Pomacea canaliculata provides insight into stress tolerance and invasive adaptation.</title>
        <authorList>
            <person name="Liu C."/>
            <person name="Liu B."/>
            <person name="Ren Y."/>
            <person name="Zhang Y."/>
            <person name="Wang H."/>
            <person name="Li S."/>
            <person name="Jiang F."/>
            <person name="Yin L."/>
            <person name="Zhang G."/>
            <person name="Qian W."/>
            <person name="Fan W."/>
        </authorList>
    </citation>
    <scope>NUCLEOTIDE SEQUENCE [LARGE SCALE GENOMIC DNA]</scope>
    <source>
        <strain evidence="4">SZHN2017</strain>
        <tissue evidence="4">Muscle</tissue>
    </source>
</reference>
<gene>
    <name evidence="4" type="ORF">C0Q70_19621</name>
</gene>